<keyword evidence="7" id="KW-1185">Reference proteome</keyword>
<feature type="active site" description="Proton donor/acceptor" evidence="3 4">
    <location>
        <position position="71"/>
    </location>
</feature>
<feature type="binding site" evidence="3">
    <location>
        <position position="23"/>
    </location>
    <ligand>
        <name>substrate</name>
    </ligand>
</feature>
<dbReference type="InterPro" id="IPR011607">
    <property type="entry name" value="MGS-like_dom"/>
</dbReference>
<dbReference type="GO" id="GO:0008929">
    <property type="term" value="F:methylglyoxal synthase activity"/>
    <property type="evidence" value="ECO:0007669"/>
    <property type="project" value="UniProtKB-UniRule"/>
</dbReference>
<feature type="binding site" evidence="3">
    <location>
        <position position="19"/>
    </location>
    <ligand>
        <name>substrate</name>
    </ligand>
</feature>
<dbReference type="RefSeq" id="WP_068905165.1">
    <property type="nucleotide sequence ID" value="NZ_JBHUIF010000009.1"/>
</dbReference>
<feature type="binding site" evidence="3">
    <location>
        <position position="98"/>
    </location>
    <ligand>
        <name>substrate</name>
    </ligand>
</feature>
<dbReference type="Gene3D" id="3.40.50.1380">
    <property type="entry name" value="Methylglyoxal synthase-like domain"/>
    <property type="match status" value="1"/>
</dbReference>
<dbReference type="Pfam" id="PF02142">
    <property type="entry name" value="MGS"/>
    <property type="match status" value="1"/>
</dbReference>
<proteinExistence type="inferred from homology"/>
<dbReference type="PANTHER" id="PTHR30492">
    <property type="entry name" value="METHYLGLYOXAL SYNTHASE"/>
    <property type="match status" value="1"/>
</dbReference>
<protein>
    <recommendedName>
        <fullName evidence="3">Methylglyoxal synthase</fullName>
        <shortName evidence="3">MGS</shortName>
        <ecNumber evidence="3">4.2.3.3</ecNumber>
    </recommendedName>
</protein>
<comment type="catalytic activity">
    <reaction evidence="3">
        <text>dihydroxyacetone phosphate = methylglyoxal + phosphate</text>
        <dbReference type="Rhea" id="RHEA:17937"/>
        <dbReference type="ChEBI" id="CHEBI:17158"/>
        <dbReference type="ChEBI" id="CHEBI:43474"/>
        <dbReference type="ChEBI" id="CHEBI:57642"/>
        <dbReference type="EC" id="4.2.3.3"/>
    </reaction>
</comment>
<dbReference type="CDD" id="cd01422">
    <property type="entry name" value="MGS"/>
    <property type="match status" value="1"/>
</dbReference>
<comment type="function">
    <text evidence="3">Catalyzes the formation of methylglyoxal from dihydroxyacetone phosphate.</text>
</comment>
<dbReference type="EMBL" id="LYBM01000053">
    <property type="protein sequence ID" value="ODA30459.1"/>
    <property type="molecule type" value="Genomic_DNA"/>
</dbReference>
<dbReference type="NCBIfam" id="TIGR00160">
    <property type="entry name" value="MGSA"/>
    <property type="match status" value="1"/>
</dbReference>
<dbReference type="FunFam" id="3.40.50.1380:FF:000002">
    <property type="entry name" value="Methylglyoxal synthase"/>
    <property type="match status" value="1"/>
</dbReference>
<evidence type="ECO:0000259" key="5">
    <source>
        <dbReference type="PROSITE" id="PS51855"/>
    </source>
</evidence>
<evidence type="ECO:0000256" key="1">
    <source>
        <dbReference type="ARBA" id="ARBA00006287"/>
    </source>
</evidence>
<evidence type="ECO:0000256" key="3">
    <source>
        <dbReference type="HAMAP-Rule" id="MF_00549"/>
    </source>
</evidence>
<dbReference type="GO" id="GO:0019242">
    <property type="term" value="P:methylglyoxal biosynthetic process"/>
    <property type="evidence" value="ECO:0007669"/>
    <property type="project" value="UniProtKB-UniRule"/>
</dbReference>
<sequence>MKSTVRVIQEKKQIALVAHDNCKKHLLEWVKTHEDELSRHELYATGTTGNIISKSTSLAIHPMISGPLGGDQQLGAMISEKRIDMMVFFWDPLTSVPHDPDVKALLRISAVWNIPVAFNRASADFMIKSPLISQASEIVIPDYDAYLAERL</sequence>
<evidence type="ECO:0000313" key="7">
    <source>
        <dbReference type="Proteomes" id="UP000094936"/>
    </source>
</evidence>
<dbReference type="PIRSF" id="PIRSF006614">
    <property type="entry name" value="Methylglyox_syn"/>
    <property type="match status" value="1"/>
</dbReference>
<dbReference type="AlphaFoldDB" id="A0A1C3EB51"/>
<dbReference type="PROSITE" id="PS51855">
    <property type="entry name" value="MGS"/>
    <property type="match status" value="1"/>
</dbReference>
<gene>
    <name evidence="3" type="primary">mgsA</name>
    <name evidence="6" type="ORF">A8L45_20190</name>
</gene>
<dbReference type="PANTHER" id="PTHR30492:SF0">
    <property type="entry name" value="METHYLGLYOXAL SYNTHASE"/>
    <property type="match status" value="1"/>
</dbReference>
<feature type="binding site" evidence="3">
    <location>
        <begin position="45"/>
        <end position="48"/>
    </location>
    <ligand>
        <name>substrate</name>
    </ligand>
</feature>
<dbReference type="SUPFAM" id="SSF52335">
    <property type="entry name" value="Methylglyoxal synthase-like"/>
    <property type="match status" value="1"/>
</dbReference>
<comment type="caution">
    <text evidence="6">The sequence shown here is derived from an EMBL/GenBank/DDBJ whole genome shotgun (WGS) entry which is preliminary data.</text>
</comment>
<evidence type="ECO:0000256" key="2">
    <source>
        <dbReference type="ARBA" id="ARBA00023239"/>
    </source>
</evidence>
<dbReference type="SMART" id="SM00851">
    <property type="entry name" value="MGS"/>
    <property type="match status" value="1"/>
</dbReference>
<reference evidence="6 7" key="1">
    <citation type="submission" date="2016-05" db="EMBL/GenBank/DDBJ databases">
        <title>Genomic Taxonomy of the Vibrionaceae.</title>
        <authorList>
            <person name="Gomez-Gil B."/>
            <person name="Enciso-Ibarra J."/>
        </authorList>
    </citation>
    <scope>NUCLEOTIDE SEQUENCE [LARGE SCALE GENOMIC DNA]</scope>
    <source>
        <strain evidence="6 7">CAIM 1920</strain>
    </source>
</reference>
<dbReference type="GO" id="GO:0005829">
    <property type="term" value="C:cytosol"/>
    <property type="evidence" value="ECO:0007669"/>
    <property type="project" value="TreeGrafter"/>
</dbReference>
<keyword evidence="2 3" id="KW-0456">Lyase</keyword>
<dbReference type="STRING" id="1080227.A8L45_20190"/>
<dbReference type="EC" id="4.2.3.3" evidence="3"/>
<feature type="binding site" evidence="3">
    <location>
        <begin position="65"/>
        <end position="66"/>
    </location>
    <ligand>
        <name>substrate</name>
    </ligand>
</feature>
<dbReference type="NCBIfam" id="NF003559">
    <property type="entry name" value="PRK05234.1"/>
    <property type="match status" value="1"/>
</dbReference>
<organism evidence="6 7">
    <name type="scientific">Veronia pacifica</name>
    <dbReference type="NCBI Taxonomy" id="1080227"/>
    <lineage>
        <taxon>Bacteria</taxon>
        <taxon>Pseudomonadati</taxon>
        <taxon>Pseudomonadota</taxon>
        <taxon>Gammaproteobacteria</taxon>
        <taxon>Vibrionales</taxon>
        <taxon>Vibrionaceae</taxon>
        <taxon>Veronia</taxon>
    </lineage>
</organism>
<name>A0A1C3EB51_9GAMM</name>
<dbReference type="InterPro" id="IPR036914">
    <property type="entry name" value="MGS-like_dom_sf"/>
</dbReference>
<dbReference type="InterPro" id="IPR018148">
    <property type="entry name" value="Methylglyoxal_synth_AS"/>
</dbReference>
<accession>A0A1C3EB51</accession>
<dbReference type="Proteomes" id="UP000094936">
    <property type="component" value="Unassembled WGS sequence"/>
</dbReference>
<evidence type="ECO:0000256" key="4">
    <source>
        <dbReference type="PIRSR" id="PIRSR006614-1"/>
    </source>
</evidence>
<dbReference type="PROSITE" id="PS01335">
    <property type="entry name" value="METHYLGLYOXAL_SYNTH"/>
    <property type="match status" value="1"/>
</dbReference>
<dbReference type="HAMAP" id="MF_00549">
    <property type="entry name" value="Methylglyoxal_synth"/>
    <property type="match status" value="1"/>
</dbReference>
<dbReference type="OrthoDB" id="9787147at2"/>
<feature type="domain" description="MGS-like" evidence="5">
    <location>
        <begin position="6"/>
        <end position="151"/>
    </location>
</feature>
<comment type="similarity">
    <text evidence="1 3">Belongs to the methylglyoxal synthase family.</text>
</comment>
<evidence type="ECO:0000313" key="6">
    <source>
        <dbReference type="EMBL" id="ODA30459.1"/>
    </source>
</evidence>
<dbReference type="InterPro" id="IPR004363">
    <property type="entry name" value="Methylgl_synth"/>
</dbReference>